<keyword evidence="5" id="KW-0964">Secreted</keyword>
<evidence type="ECO:0000256" key="2">
    <source>
        <dbReference type="ARBA" id="ARBA00004613"/>
    </source>
</evidence>
<comment type="caution">
    <text evidence="15">Lacks conserved residue(s) required for the propagation of feature annotation.</text>
</comment>
<evidence type="ECO:0000256" key="1">
    <source>
        <dbReference type="ARBA" id="ARBA00004609"/>
    </source>
</evidence>
<evidence type="ECO:0000256" key="15">
    <source>
        <dbReference type="PROSITE-ProRule" id="PRU01356"/>
    </source>
</evidence>
<name>A0AAN6MGU7_9PEZI</name>
<dbReference type="GO" id="GO:0005576">
    <property type="term" value="C:extracellular region"/>
    <property type="evidence" value="ECO:0007669"/>
    <property type="project" value="UniProtKB-SubCell"/>
</dbReference>
<evidence type="ECO:0000256" key="9">
    <source>
        <dbReference type="ARBA" id="ARBA00022729"/>
    </source>
</evidence>
<comment type="subcellular location">
    <subcellularLocation>
        <location evidence="1">Cell membrane</location>
        <topology evidence="1">Lipid-anchor</topology>
        <topology evidence="1">GPI-anchor</topology>
    </subcellularLocation>
    <subcellularLocation>
        <location evidence="2">Secreted</location>
    </subcellularLocation>
</comment>
<evidence type="ECO:0000256" key="6">
    <source>
        <dbReference type="ARBA" id="ARBA00022617"/>
    </source>
</evidence>
<feature type="chain" id="PRO_5043041191" description="CFEM domain-containing protein" evidence="17">
    <location>
        <begin position="19"/>
        <end position="197"/>
    </location>
</feature>
<evidence type="ECO:0000256" key="8">
    <source>
        <dbReference type="ARBA" id="ARBA00022723"/>
    </source>
</evidence>
<evidence type="ECO:0000256" key="3">
    <source>
        <dbReference type="ARBA" id="ARBA00010031"/>
    </source>
</evidence>
<dbReference type="EMBL" id="MU855753">
    <property type="protein sequence ID" value="KAK3899678.1"/>
    <property type="molecule type" value="Genomic_DNA"/>
</dbReference>
<keyword evidence="8 15" id="KW-0479">Metal-binding</keyword>
<dbReference type="AlphaFoldDB" id="A0AAN6MGU7"/>
<keyword evidence="10 15" id="KW-0408">Iron</keyword>
<evidence type="ECO:0000313" key="20">
    <source>
        <dbReference type="Proteomes" id="UP001303889"/>
    </source>
</evidence>
<dbReference type="InterPro" id="IPR051735">
    <property type="entry name" value="CFEM_domain"/>
</dbReference>
<feature type="disulfide bond" evidence="15">
    <location>
        <begin position="41"/>
        <end position="48"/>
    </location>
</feature>
<organism evidence="19 20">
    <name type="scientific">Staphylotrichum tortipilum</name>
    <dbReference type="NCBI Taxonomy" id="2831512"/>
    <lineage>
        <taxon>Eukaryota</taxon>
        <taxon>Fungi</taxon>
        <taxon>Dikarya</taxon>
        <taxon>Ascomycota</taxon>
        <taxon>Pezizomycotina</taxon>
        <taxon>Sordariomycetes</taxon>
        <taxon>Sordariomycetidae</taxon>
        <taxon>Sordariales</taxon>
        <taxon>Chaetomiaceae</taxon>
        <taxon>Staphylotrichum</taxon>
    </lineage>
</organism>
<feature type="domain" description="CFEM" evidence="18">
    <location>
        <begin position="1"/>
        <end position="112"/>
    </location>
</feature>
<reference evidence="19" key="1">
    <citation type="journal article" date="2023" name="Mol. Phylogenet. Evol.">
        <title>Genome-scale phylogeny and comparative genomics of the fungal order Sordariales.</title>
        <authorList>
            <person name="Hensen N."/>
            <person name="Bonometti L."/>
            <person name="Westerberg I."/>
            <person name="Brannstrom I.O."/>
            <person name="Guillou S."/>
            <person name="Cros-Aarteil S."/>
            <person name="Calhoun S."/>
            <person name="Haridas S."/>
            <person name="Kuo A."/>
            <person name="Mondo S."/>
            <person name="Pangilinan J."/>
            <person name="Riley R."/>
            <person name="LaButti K."/>
            <person name="Andreopoulos B."/>
            <person name="Lipzen A."/>
            <person name="Chen C."/>
            <person name="Yan M."/>
            <person name="Daum C."/>
            <person name="Ng V."/>
            <person name="Clum A."/>
            <person name="Steindorff A."/>
            <person name="Ohm R.A."/>
            <person name="Martin F."/>
            <person name="Silar P."/>
            <person name="Natvig D.O."/>
            <person name="Lalanne C."/>
            <person name="Gautier V."/>
            <person name="Ament-Velasquez S.L."/>
            <person name="Kruys A."/>
            <person name="Hutchinson M.I."/>
            <person name="Powell A.J."/>
            <person name="Barry K."/>
            <person name="Miller A.N."/>
            <person name="Grigoriev I.V."/>
            <person name="Debuchy R."/>
            <person name="Gladieux P."/>
            <person name="Hiltunen Thoren M."/>
            <person name="Johannesson H."/>
        </authorList>
    </citation>
    <scope>NUCLEOTIDE SEQUENCE</scope>
    <source>
        <strain evidence="19">CBS 103.79</strain>
    </source>
</reference>
<feature type="region of interest" description="Disordered" evidence="16">
    <location>
        <begin position="92"/>
        <end position="171"/>
    </location>
</feature>
<sequence>MKYTSAILALASAAAVSAQDISVFPECALPCIISAVGTTSCAATDFACVCKNMDAVKTGATPCVVDKCGVEKALNEVLPATEKFCAAVGSNPPAATTKDTPAPTTAVTTAAPAPTSTSASEPAPSPTGGDDSDDDGEGEEEPEETGAPSVPPSSFAPSPTSTSTTKPTSSAIHTAGAVAVKAVSGFGMLVLGAVAAL</sequence>
<evidence type="ECO:0000256" key="10">
    <source>
        <dbReference type="ARBA" id="ARBA00023004"/>
    </source>
</evidence>
<evidence type="ECO:0000256" key="7">
    <source>
        <dbReference type="ARBA" id="ARBA00022622"/>
    </source>
</evidence>
<feature type="binding site" description="axial binding residue" evidence="15">
    <location>
        <position position="45"/>
    </location>
    <ligand>
        <name>heme</name>
        <dbReference type="ChEBI" id="CHEBI:30413"/>
    </ligand>
    <ligandPart>
        <name>Fe</name>
        <dbReference type="ChEBI" id="CHEBI:18248"/>
    </ligandPart>
</feature>
<evidence type="ECO:0000256" key="12">
    <source>
        <dbReference type="ARBA" id="ARBA00023157"/>
    </source>
</evidence>
<dbReference type="PANTHER" id="PTHR37928:SF2">
    <property type="entry name" value="GPI ANCHORED CFEM DOMAIN PROTEIN (AFU_ORTHOLOGUE AFUA_6G10580)"/>
    <property type="match status" value="1"/>
</dbReference>
<keyword evidence="13" id="KW-0325">Glycoprotein</keyword>
<evidence type="ECO:0000256" key="5">
    <source>
        <dbReference type="ARBA" id="ARBA00022525"/>
    </source>
</evidence>
<protein>
    <recommendedName>
        <fullName evidence="18">CFEM domain-containing protein</fullName>
    </recommendedName>
</protein>
<dbReference type="Pfam" id="PF05730">
    <property type="entry name" value="CFEM"/>
    <property type="match status" value="1"/>
</dbReference>
<evidence type="ECO:0000256" key="14">
    <source>
        <dbReference type="ARBA" id="ARBA00023288"/>
    </source>
</evidence>
<proteinExistence type="inferred from homology"/>
<keyword evidence="14" id="KW-0449">Lipoprotein</keyword>
<keyword evidence="12 15" id="KW-1015">Disulfide bond</keyword>
<keyword evidence="7" id="KW-0336">GPI-anchor</keyword>
<dbReference type="PANTHER" id="PTHR37928">
    <property type="entry name" value="CFEM DOMAIN PROTEIN (AFU_ORTHOLOGUE AFUA_6G14090)"/>
    <property type="match status" value="1"/>
</dbReference>
<gene>
    <name evidence="19" type="ORF">C8A05DRAFT_36688</name>
</gene>
<evidence type="ECO:0000256" key="11">
    <source>
        <dbReference type="ARBA" id="ARBA00023136"/>
    </source>
</evidence>
<reference evidence="19" key="2">
    <citation type="submission" date="2023-05" db="EMBL/GenBank/DDBJ databases">
        <authorList>
            <consortium name="Lawrence Berkeley National Laboratory"/>
            <person name="Steindorff A."/>
            <person name="Hensen N."/>
            <person name="Bonometti L."/>
            <person name="Westerberg I."/>
            <person name="Brannstrom I.O."/>
            <person name="Guillou S."/>
            <person name="Cros-Aarteil S."/>
            <person name="Calhoun S."/>
            <person name="Haridas S."/>
            <person name="Kuo A."/>
            <person name="Mondo S."/>
            <person name="Pangilinan J."/>
            <person name="Riley R."/>
            <person name="Labutti K."/>
            <person name="Andreopoulos B."/>
            <person name="Lipzen A."/>
            <person name="Chen C."/>
            <person name="Yanf M."/>
            <person name="Daum C."/>
            <person name="Ng V."/>
            <person name="Clum A."/>
            <person name="Ohm R."/>
            <person name="Martin F."/>
            <person name="Silar P."/>
            <person name="Natvig D."/>
            <person name="Lalanne C."/>
            <person name="Gautier V."/>
            <person name="Ament-Velasquez S.L."/>
            <person name="Kruys A."/>
            <person name="Hutchinson M.I."/>
            <person name="Powell A.J."/>
            <person name="Barry K."/>
            <person name="Miller A.N."/>
            <person name="Grigoriev I.V."/>
            <person name="Debuchy R."/>
            <person name="Gladieux P."/>
            <person name="Thoren M.H."/>
            <person name="Johannesson H."/>
        </authorList>
    </citation>
    <scope>NUCLEOTIDE SEQUENCE</scope>
    <source>
        <strain evidence="19">CBS 103.79</strain>
    </source>
</reference>
<dbReference type="SMART" id="SM00747">
    <property type="entry name" value="CFEM"/>
    <property type="match status" value="1"/>
</dbReference>
<dbReference type="PROSITE" id="PS52012">
    <property type="entry name" value="CFEM"/>
    <property type="match status" value="1"/>
</dbReference>
<evidence type="ECO:0000259" key="18">
    <source>
        <dbReference type="PROSITE" id="PS52012"/>
    </source>
</evidence>
<comment type="caution">
    <text evidence="19">The sequence shown here is derived from an EMBL/GenBank/DDBJ whole genome shotgun (WGS) entry which is preliminary data.</text>
</comment>
<comment type="similarity">
    <text evidence="3">Belongs to the RBT5 family.</text>
</comment>
<keyword evidence="4" id="KW-1003">Cell membrane</keyword>
<keyword evidence="20" id="KW-1185">Reference proteome</keyword>
<keyword evidence="11" id="KW-0472">Membrane</keyword>
<dbReference type="GO" id="GO:0046872">
    <property type="term" value="F:metal ion binding"/>
    <property type="evidence" value="ECO:0007669"/>
    <property type="project" value="UniProtKB-UniRule"/>
</dbReference>
<feature type="compositionally biased region" description="Low complexity" evidence="16">
    <location>
        <begin position="145"/>
        <end position="170"/>
    </location>
</feature>
<feature type="compositionally biased region" description="Low complexity" evidence="16">
    <location>
        <begin position="92"/>
        <end position="129"/>
    </location>
</feature>
<evidence type="ECO:0000256" key="13">
    <source>
        <dbReference type="ARBA" id="ARBA00023180"/>
    </source>
</evidence>
<dbReference type="InterPro" id="IPR008427">
    <property type="entry name" value="Extracellular_membr_CFEM_dom"/>
</dbReference>
<dbReference type="GO" id="GO:0005886">
    <property type="term" value="C:plasma membrane"/>
    <property type="evidence" value="ECO:0007669"/>
    <property type="project" value="UniProtKB-SubCell"/>
</dbReference>
<feature type="signal peptide" evidence="17">
    <location>
        <begin position="1"/>
        <end position="18"/>
    </location>
</feature>
<evidence type="ECO:0000256" key="17">
    <source>
        <dbReference type="SAM" id="SignalP"/>
    </source>
</evidence>
<evidence type="ECO:0000256" key="16">
    <source>
        <dbReference type="SAM" id="MobiDB-lite"/>
    </source>
</evidence>
<evidence type="ECO:0000256" key="4">
    <source>
        <dbReference type="ARBA" id="ARBA00022475"/>
    </source>
</evidence>
<evidence type="ECO:0000313" key="19">
    <source>
        <dbReference type="EMBL" id="KAK3899678.1"/>
    </source>
</evidence>
<keyword evidence="6 15" id="KW-0349">Heme</keyword>
<dbReference type="Proteomes" id="UP001303889">
    <property type="component" value="Unassembled WGS sequence"/>
</dbReference>
<keyword evidence="9 17" id="KW-0732">Signal</keyword>
<accession>A0AAN6MGU7</accession>
<feature type="compositionally biased region" description="Acidic residues" evidence="16">
    <location>
        <begin position="130"/>
        <end position="144"/>
    </location>
</feature>
<dbReference type="GO" id="GO:0098552">
    <property type="term" value="C:side of membrane"/>
    <property type="evidence" value="ECO:0007669"/>
    <property type="project" value="UniProtKB-KW"/>
</dbReference>